<evidence type="ECO:0000256" key="8">
    <source>
        <dbReference type="SAM" id="Coils"/>
    </source>
</evidence>
<keyword evidence="3" id="KW-1134">Transmembrane beta strand</keyword>
<gene>
    <name evidence="10" type="ORF">BI364_07970</name>
</gene>
<feature type="chain" id="PRO_5009108317" description="Protein CyaE" evidence="9">
    <location>
        <begin position="22"/>
        <end position="471"/>
    </location>
</feature>
<dbReference type="KEGG" id="aprs:BI364_07970"/>
<keyword evidence="8" id="KW-0175">Coiled coil</keyword>
<dbReference type="GO" id="GO:0031640">
    <property type="term" value="P:killing of cells of another organism"/>
    <property type="evidence" value="ECO:0007669"/>
    <property type="project" value="UniProtKB-KW"/>
</dbReference>
<dbReference type="PANTHER" id="PTHR30026:SF20">
    <property type="entry name" value="OUTER MEMBRANE PROTEIN TOLC"/>
    <property type="match status" value="1"/>
</dbReference>
<dbReference type="SUPFAM" id="SSF56954">
    <property type="entry name" value="Outer membrane efflux proteins (OEP)"/>
    <property type="match status" value="1"/>
</dbReference>
<organism evidence="10 11">
    <name type="scientific">Acidihalobacter yilgarnensis</name>
    <dbReference type="NCBI Taxonomy" id="2819280"/>
    <lineage>
        <taxon>Bacteria</taxon>
        <taxon>Pseudomonadati</taxon>
        <taxon>Pseudomonadota</taxon>
        <taxon>Gammaproteobacteria</taxon>
        <taxon>Chromatiales</taxon>
        <taxon>Ectothiorhodospiraceae</taxon>
        <taxon>Acidihalobacter</taxon>
    </lineage>
</organism>
<dbReference type="Gene3D" id="1.20.1600.10">
    <property type="entry name" value="Outer membrane efflux proteins (OEP)"/>
    <property type="match status" value="1"/>
</dbReference>
<keyword evidence="2 7" id="KW-0813">Transport</keyword>
<keyword evidence="7" id="KW-0354">Hemolysis</keyword>
<keyword evidence="4" id="KW-0812">Transmembrane</keyword>
<dbReference type="AlphaFoldDB" id="A0A1D8IN62"/>
<dbReference type="EMBL" id="CP017415">
    <property type="protein sequence ID" value="AOU97908.1"/>
    <property type="molecule type" value="Genomic_DNA"/>
</dbReference>
<evidence type="ECO:0000256" key="1">
    <source>
        <dbReference type="ARBA" id="ARBA00007613"/>
    </source>
</evidence>
<evidence type="ECO:0000256" key="6">
    <source>
        <dbReference type="ARBA" id="ARBA00023237"/>
    </source>
</evidence>
<keyword evidence="7" id="KW-0204">Cytolysis</keyword>
<dbReference type="PIRSF" id="PIRSF001892">
    <property type="entry name" value="CyaE"/>
    <property type="match status" value="1"/>
</dbReference>
<evidence type="ECO:0000313" key="10">
    <source>
        <dbReference type="EMBL" id="AOU97908.1"/>
    </source>
</evidence>
<evidence type="ECO:0000313" key="11">
    <source>
        <dbReference type="Proteomes" id="UP000095401"/>
    </source>
</evidence>
<evidence type="ECO:0000256" key="7">
    <source>
        <dbReference type="PIRNR" id="PIRNR001892"/>
    </source>
</evidence>
<name>A0A1D8IN62_9GAMM</name>
<evidence type="ECO:0000256" key="4">
    <source>
        <dbReference type="ARBA" id="ARBA00022692"/>
    </source>
</evidence>
<dbReference type="Proteomes" id="UP000095401">
    <property type="component" value="Chromosome"/>
</dbReference>
<reference evidence="11" key="1">
    <citation type="submission" date="2016-09" db="EMBL/GenBank/DDBJ databases">
        <title>Acidihalobacter prosperus F5.</title>
        <authorList>
            <person name="Khaleque H.N."/>
            <person name="Ramsay J.P."/>
            <person name="Kaksonen A.H."/>
            <person name="Boxall N.J."/>
            <person name="Watkin E.L.J."/>
        </authorList>
    </citation>
    <scope>NUCLEOTIDE SEQUENCE [LARGE SCALE GENOMIC DNA]</scope>
    <source>
        <strain evidence="11">F5</strain>
    </source>
</reference>
<evidence type="ECO:0000256" key="2">
    <source>
        <dbReference type="ARBA" id="ARBA00022448"/>
    </source>
</evidence>
<keyword evidence="9" id="KW-0732">Signal</keyword>
<dbReference type="InterPro" id="IPR051906">
    <property type="entry name" value="TolC-like"/>
</dbReference>
<comment type="function">
    <text evidence="7">CyaE is necessary for transport of calmodulin-sensitive adenylate cyclase-hemolysin (cyclolysin).</text>
</comment>
<dbReference type="PANTHER" id="PTHR30026">
    <property type="entry name" value="OUTER MEMBRANE PROTEIN TOLC"/>
    <property type="match status" value="1"/>
</dbReference>
<sequence length="471" mass="49543">MRALRLSAGLCFLLAATTGQAADPLGTYNGLGQGAGRLIAVPDMPPPPMPLSAVLPPAWRDHALSLAEISWLALRNNPRTYAAWAQLQAQAALLGQARSAWWPTLSLSVPLQRRRTTTAAGYALPQQDTASPNLSLSFLIWDFGHRSALIDQAKANLQASELTQNATVQSVLYGVQQAYYTLLGERALLEAYQAALDESKQALTAAEALHRAGQATVSDLYQARAALAQAQANLAMAEQTLTGDEGALASAAGLPLNTPIRLAALDVTASPRMMQSVEALMQAALAANPGLRSAQYQVSAAHAGLSAANRSDLPTLSLGADQGWHAQNGFGPTQQYSLGITLTVPLFTGFQHTYQVAEAHAQLAQARASLESIVNTTQLSVWQAYYAFRSATLALPSAMAQQENAAKALAAVQAQYRVGLATMQDFLSAQSVLSSARVAVVRDAINRYLALAGLSNAVGTVMPPALGAPAP</sequence>
<dbReference type="InterPro" id="IPR028351">
    <property type="entry name" value="CyaE"/>
</dbReference>
<proteinExistence type="inferred from homology"/>
<dbReference type="GO" id="GO:0015562">
    <property type="term" value="F:efflux transmembrane transporter activity"/>
    <property type="evidence" value="ECO:0007669"/>
    <property type="project" value="InterPro"/>
</dbReference>
<dbReference type="GO" id="GO:0009279">
    <property type="term" value="C:cell outer membrane"/>
    <property type="evidence" value="ECO:0007669"/>
    <property type="project" value="UniProtKB-SubCell"/>
</dbReference>
<feature type="signal peptide" evidence="9">
    <location>
        <begin position="1"/>
        <end position="21"/>
    </location>
</feature>
<keyword evidence="6 7" id="KW-0998">Cell outer membrane</keyword>
<comment type="similarity">
    <text evidence="1 7">Belongs to the outer membrane factor (OMF) (TC 1.B.17) family.</text>
</comment>
<feature type="coiled-coil region" evidence="8">
    <location>
        <begin position="189"/>
        <end position="240"/>
    </location>
</feature>
<keyword evidence="11" id="KW-1185">Reference proteome</keyword>
<dbReference type="InterPro" id="IPR003423">
    <property type="entry name" value="OMP_efflux"/>
</dbReference>
<evidence type="ECO:0000256" key="5">
    <source>
        <dbReference type="ARBA" id="ARBA00023136"/>
    </source>
</evidence>
<dbReference type="GO" id="GO:0015288">
    <property type="term" value="F:porin activity"/>
    <property type="evidence" value="ECO:0007669"/>
    <property type="project" value="TreeGrafter"/>
</dbReference>
<keyword evidence="5 7" id="KW-0472">Membrane</keyword>
<comment type="subcellular location">
    <subcellularLocation>
        <location evidence="7">Cell outer membrane</location>
        <topology evidence="7">Peripheral membrane protein</topology>
    </subcellularLocation>
</comment>
<dbReference type="GO" id="GO:1990281">
    <property type="term" value="C:efflux pump complex"/>
    <property type="evidence" value="ECO:0007669"/>
    <property type="project" value="TreeGrafter"/>
</dbReference>
<evidence type="ECO:0000256" key="9">
    <source>
        <dbReference type="SAM" id="SignalP"/>
    </source>
</evidence>
<dbReference type="Pfam" id="PF02321">
    <property type="entry name" value="OEP"/>
    <property type="match status" value="2"/>
</dbReference>
<protein>
    <recommendedName>
        <fullName evidence="7">Protein CyaE</fullName>
    </recommendedName>
</protein>
<accession>A0A1D8IN62</accession>
<evidence type="ECO:0000256" key="3">
    <source>
        <dbReference type="ARBA" id="ARBA00022452"/>
    </source>
</evidence>